<protein>
    <recommendedName>
        <fullName evidence="5">Cytochrome b561 domain-containing protein</fullName>
    </recommendedName>
</protein>
<feature type="transmembrane region" description="Helical" evidence="2">
    <location>
        <begin position="50"/>
        <end position="79"/>
    </location>
</feature>
<feature type="transmembrane region" description="Helical" evidence="2">
    <location>
        <begin position="256"/>
        <end position="277"/>
    </location>
</feature>
<evidence type="ECO:0000256" key="1">
    <source>
        <dbReference type="SAM" id="MobiDB-lite"/>
    </source>
</evidence>
<dbReference type="EMBL" id="CAICTM010000567">
    <property type="protein sequence ID" value="CAB9513043.1"/>
    <property type="molecule type" value="Genomic_DNA"/>
</dbReference>
<evidence type="ECO:0008006" key="5">
    <source>
        <dbReference type="Google" id="ProtNLM"/>
    </source>
</evidence>
<feature type="transmembrane region" description="Helical" evidence="2">
    <location>
        <begin position="220"/>
        <end position="244"/>
    </location>
</feature>
<feature type="transmembrane region" description="Helical" evidence="2">
    <location>
        <begin position="147"/>
        <end position="167"/>
    </location>
</feature>
<keyword evidence="2" id="KW-0812">Transmembrane</keyword>
<comment type="caution">
    <text evidence="3">The sequence shown here is derived from an EMBL/GenBank/DDBJ whole genome shotgun (WGS) entry which is preliminary data.</text>
</comment>
<proteinExistence type="predicted"/>
<evidence type="ECO:0000256" key="2">
    <source>
        <dbReference type="SAM" id="Phobius"/>
    </source>
</evidence>
<feature type="transmembrane region" description="Helical" evidence="2">
    <location>
        <begin position="187"/>
        <end position="208"/>
    </location>
</feature>
<feature type="region of interest" description="Disordered" evidence="1">
    <location>
        <begin position="22"/>
        <end position="41"/>
    </location>
</feature>
<evidence type="ECO:0000313" key="3">
    <source>
        <dbReference type="EMBL" id="CAB9513043.1"/>
    </source>
</evidence>
<sequence>MKLEYKALMDDEDSASITDYSFTDQEQGREEVPTTSEAPKRSFTTTNGRFFGYAALPMMFCTVAMDGLSLVTFLCGFGWSKTPVLYALGIRAPLERPPKLNMVLNIHAFAALLLVTLATFQVISAVRFHTTNQIRMLKAAHRFIGRVASLFWIGTVCTGIAMVVGKAVTKYTAHPEHGIIQIGVADWVLLISGNGSLLNMGIAIYAVAGSKRDLFVHKCGMFFALMFPLTVSAGFLNVSILQLFNPHCAVTDIGGAFSIAGGEVLQLLGFAVSAWWWDRAIFQSNMVRINVLYWAVRCVLITIVAWNILSTKHHKDDECFA</sequence>
<dbReference type="Proteomes" id="UP001153069">
    <property type="component" value="Unassembled WGS sequence"/>
</dbReference>
<keyword evidence="2" id="KW-1133">Transmembrane helix</keyword>
<reference evidence="3" key="1">
    <citation type="submission" date="2020-06" db="EMBL/GenBank/DDBJ databases">
        <authorList>
            <consortium name="Plant Systems Biology data submission"/>
        </authorList>
    </citation>
    <scope>NUCLEOTIDE SEQUENCE</scope>
    <source>
        <strain evidence="3">D6</strain>
    </source>
</reference>
<evidence type="ECO:0000313" key="4">
    <source>
        <dbReference type="Proteomes" id="UP001153069"/>
    </source>
</evidence>
<accession>A0A9N8HJR8</accession>
<name>A0A9N8HJR8_9STRA</name>
<feature type="transmembrane region" description="Helical" evidence="2">
    <location>
        <begin position="106"/>
        <end position="126"/>
    </location>
</feature>
<gene>
    <name evidence="3" type="ORF">SEMRO_568_G168130.1</name>
</gene>
<keyword evidence="2" id="KW-0472">Membrane</keyword>
<feature type="transmembrane region" description="Helical" evidence="2">
    <location>
        <begin position="289"/>
        <end position="309"/>
    </location>
</feature>
<organism evidence="3 4">
    <name type="scientific">Seminavis robusta</name>
    <dbReference type="NCBI Taxonomy" id="568900"/>
    <lineage>
        <taxon>Eukaryota</taxon>
        <taxon>Sar</taxon>
        <taxon>Stramenopiles</taxon>
        <taxon>Ochrophyta</taxon>
        <taxon>Bacillariophyta</taxon>
        <taxon>Bacillariophyceae</taxon>
        <taxon>Bacillariophycidae</taxon>
        <taxon>Naviculales</taxon>
        <taxon>Naviculaceae</taxon>
        <taxon>Seminavis</taxon>
    </lineage>
</organism>
<keyword evidence="4" id="KW-1185">Reference proteome</keyword>
<dbReference type="AlphaFoldDB" id="A0A9N8HJR8"/>